<evidence type="ECO:0000313" key="1">
    <source>
        <dbReference type="Proteomes" id="UP000887565"/>
    </source>
</evidence>
<dbReference type="Proteomes" id="UP000887565">
    <property type="component" value="Unplaced"/>
</dbReference>
<evidence type="ECO:0000313" key="2">
    <source>
        <dbReference type="WBParaSite" id="nRc.2.0.1.t01009-RA"/>
    </source>
</evidence>
<name>A0A915HHV1_ROMCU</name>
<accession>A0A915HHV1</accession>
<proteinExistence type="predicted"/>
<protein>
    <submittedName>
        <fullName evidence="2">Uncharacterized protein</fullName>
    </submittedName>
</protein>
<reference evidence="2" key="1">
    <citation type="submission" date="2022-11" db="UniProtKB">
        <authorList>
            <consortium name="WormBaseParasite"/>
        </authorList>
    </citation>
    <scope>IDENTIFICATION</scope>
</reference>
<organism evidence="1 2">
    <name type="scientific">Romanomermis culicivorax</name>
    <name type="common">Nematode worm</name>
    <dbReference type="NCBI Taxonomy" id="13658"/>
    <lineage>
        <taxon>Eukaryota</taxon>
        <taxon>Metazoa</taxon>
        <taxon>Ecdysozoa</taxon>
        <taxon>Nematoda</taxon>
        <taxon>Enoplea</taxon>
        <taxon>Dorylaimia</taxon>
        <taxon>Mermithida</taxon>
        <taxon>Mermithoidea</taxon>
        <taxon>Mermithidae</taxon>
        <taxon>Romanomermis</taxon>
    </lineage>
</organism>
<keyword evidence="1" id="KW-1185">Reference proteome</keyword>
<dbReference type="WBParaSite" id="nRc.2.0.1.t01009-RA">
    <property type="protein sequence ID" value="nRc.2.0.1.t01009-RA"/>
    <property type="gene ID" value="nRc.2.0.1.g01009"/>
</dbReference>
<sequence>MTEISQYLCQKFKTYRVFPDKQTTFIQLESDLHQWSESLEFVDNAMSKDNRTMTHVIYAGTKYVKEFTECVHEEKNKEI</sequence>
<dbReference type="AlphaFoldDB" id="A0A915HHV1"/>